<dbReference type="OrthoDB" id="9805019at2"/>
<dbReference type="AlphaFoldDB" id="F5YPF3"/>
<dbReference type="KEGG" id="tpi:TREPR_1547"/>
<evidence type="ECO:0000313" key="12">
    <source>
        <dbReference type="Proteomes" id="UP000009223"/>
    </source>
</evidence>
<dbReference type="Pfam" id="PF02355">
    <property type="entry name" value="SecD_SecF_C"/>
    <property type="match status" value="1"/>
</dbReference>
<feature type="domain" description="Protein export membrane protein SecD/SecF C-terminal" evidence="10">
    <location>
        <begin position="214"/>
        <end position="387"/>
    </location>
</feature>
<feature type="transmembrane region" description="Helical" evidence="9">
    <location>
        <begin position="9"/>
        <end position="30"/>
    </location>
</feature>
<evidence type="ECO:0000256" key="5">
    <source>
        <dbReference type="ARBA" id="ARBA00022927"/>
    </source>
</evidence>
<evidence type="ECO:0000313" key="11">
    <source>
        <dbReference type="EMBL" id="AEF86762.1"/>
    </source>
</evidence>
<keyword evidence="3 9" id="KW-1003">Cell membrane</keyword>
<dbReference type="GO" id="GO:0015450">
    <property type="term" value="F:protein-transporting ATPase activity"/>
    <property type="evidence" value="ECO:0007669"/>
    <property type="project" value="InterPro"/>
</dbReference>
<gene>
    <name evidence="9 11" type="primary">secF</name>
    <name evidence="11" type="ordered locus">TREPR_1547</name>
</gene>
<feature type="transmembrane region" description="Helical" evidence="9">
    <location>
        <begin position="285"/>
        <end position="306"/>
    </location>
</feature>
<sequence length="406" mass="43797">MKIIRFSRLFVPTAIVSTVLIIGGLISYSLKGFNLGVDFQAGLIQEVQFAPTAFSLTYNGRGNASVSMDRNGFYIVISGSGVEGVTHNFPFTAYPSIGTLTAALSSTVDGIQVNTSAPGSAVSLSLVQSAQGNPQLGSDPYRIHYLPDNLPVIPIEDVRSALTPLGTVSVQVLGQDADRNFMIRMEDSEIDGGQGIPAEKIISVLEEVFGTGGVAVTRSDYVGSRFSKQLSDQAGILMALTLLLILIYASIRFKPQFAIGAVLAIAHDALIIVAFVTWTRMEFNTTTIAAILTILGYSINDTIVIFDRIRETRRIYPDAAFVDVLDRAMTETLSRTIITTLTTMLAVLSLFIFTTGSMKDFAQALLVGMLSGVYSTIFIASGFVNFWDVQAKKRAKKRSAVVKVSV</sequence>
<feature type="transmembrane region" description="Helical" evidence="9">
    <location>
        <begin position="364"/>
        <end position="387"/>
    </location>
</feature>
<keyword evidence="7 9" id="KW-0811">Translocation</keyword>
<keyword evidence="2 9" id="KW-0813">Transport</keyword>
<dbReference type="HAMAP" id="MF_01464_B">
    <property type="entry name" value="SecF_B"/>
    <property type="match status" value="1"/>
</dbReference>
<organism evidence="11 12">
    <name type="scientific">Treponema primitia (strain ATCC BAA-887 / DSM 12427 / ZAS-2)</name>
    <dbReference type="NCBI Taxonomy" id="545694"/>
    <lineage>
        <taxon>Bacteria</taxon>
        <taxon>Pseudomonadati</taxon>
        <taxon>Spirochaetota</taxon>
        <taxon>Spirochaetia</taxon>
        <taxon>Spirochaetales</taxon>
        <taxon>Treponemataceae</taxon>
        <taxon>Treponema</taxon>
    </lineage>
</organism>
<reference evidence="11 12" key="2">
    <citation type="journal article" date="2011" name="ISME J.">
        <title>RNA-seq reveals cooperative metabolic interactions between two termite-gut spirochete species in co-culture.</title>
        <authorList>
            <person name="Rosenthal A.Z."/>
            <person name="Matson E.G."/>
            <person name="Eldar A."/>
            <person name="Leadbetter J.R."/>
        </authorList>
    </citation>
    <scope>NUCLEOTIDE SEQUENCE [LARGE SCALE GENOMIC DNA]</scope>
    <source>
        <strain evidence="12">ATCC BAA-887 / DSM 12427 / ZAS-2</strain>
    </source>
</reference>
<accession>F5YPF3</accession>
<dbReference type="STRING" id="545694.TREPR_1547"/>
<dbReference type="GO" id="GO:0005886">
    <property type="term" value="C:plasma membrane"/>
    <property type="evidence" value="ECO:0007669"/>
    <property type="project" value="UniProtKB-SubCell"/>
</dbReference>
<evidence type="ECO:0000256" key="4">
    <source>
        <dbReference type="ARBA" id="ARBA00022692"/>
    </source>
</evidence>
<evidence type="ECO:0000256" key="2">
    <source>
        <dbReference type="ARBA" id="ARBA00022448"/>
    </source>
</evidence>
<feature type="transmembrane region" description="Helical" evidence="9">
    <location>
        <begin position="234"/>
        <end position="251"/>
    </location>
</feature>
<dbReference type="GO" id="GO:0043952">
    <property type="term" value="P:protein transport by the Sec complex"/>
    <property type="evidence" value="ECO:0007669"/>
    <property type="project" value="UniProtKB-UniRule"/>
</dbReference>
<dbReference type="PANTHER" id="PTHR30081">
    <property type="entry name" value="PROTEIN-EXPORT MEMBRANE PROTEIN SEC"/>
    <property type="match status" value="1"/>
</dbReference>
<comment type="subunit">
    <text evidence="9">Forms a complex with SecD. Part of the essential Sec protein translocation apparatus which comprises SecA, SecYEG and auxiliary proteins SecDF. Other proteins may also be involved.</text>
</comment>
<dbReference type="Proteomes" id="UP000009223">
    <property type="component" value="Chromosome"/>
</dbReference>
<comment type="subcellular location">
    <subcellularLocation>
        <location evidence="9">Cell inner membrane</location>
        <topology evidence="9">Multi-pass membrane protein</topology>
    </subcellularLocation>
    <subcellularLocation>
        <location evidence="1">Cell membrane</location>
        <topology evidence="1">Multi-pass membrane protein</topology>
    </subcellularLocation>
</comment>
<dbReference type="EMBL" id="CP001843">
    <property type="protein sequence ID" value="AEF86762.1"/>
    <property type="molecule type" value="Genomic_DNA"/>
</dbReference>
<dbReference type="SUPFAM" id="SSF82866">
    <property type="entry name" value="Multidrug efflux transporter AcrB transmembrane domain"/>
    <property type="match status" value="1"/>
</dbReference>
<evidence type="ECO:0000256" key="9">
    <source>
        <dbReference type="HAMAP-Rule" id="MF_01464"/>
    </source>
</evidence>
<reference evidence="12" key="1">
    <citation type="submission" date="2009-12" db="EMBL/GenBank/DDBJ databases">
        <title>Complete sequence of Treponema primitia strain ZAS-2.</title>
        <authorList>
            <person name="Tetu S.G."/>
            <person name="Matson E."/>
            <person name="Ren Q."/>
            <person name="Seshadri R."/>
            <person name="Elbourne L."/>
            <person name="Hassan K.A."/>
            <person name="Durkin A."/>
            <person name="Radune D."/>
            <person name="Mohamoud Y."/>
            <person name="Shay R."/>
            <person name="Jin S."/>
            <person name="Zhang X."/>
            <person name="Lucey K."/>
            <person name="Ballor N.R."/>
            <person name="Ottesen E."/>
            <person name="Rosenthal R."/>
            <person name="Allen A."/>
            <person name="Leadbetter J.R."/>
            <person name="Paulsen I.T."/>
        </authorList>
    </citation>
    <scope>NUCLEOTIDE SEQUENCE [LARGE SCALE GENOMIC DNA]</scope>
    <source>
        <strain evidence="12">ATCC BAA-887 / DSM 12427 / ZAS-2</strain>
    </source>
</reference>
<evidence type="ECO:0000256" key="7">
    <source>
        <dbReference type="ARBA" id="ARBA00023010"/>
    </source>
</evidence>
<evidence type="ECO:0000256" key="1">
    <source>
        <dbReference type="ARBA" id="ARBA00004651"/>
    </source>
</evidence>
<protein>
    <recommendedName>
        <fullName evidence="9">Protein-export membrane protein SecF</fullName>
    </recommendedName>
</protein>
<dbReference type="InterPro" id="IPR022813">
    <property type="entry name" value="SecD/SecF_arch_bac"/>
</dbReference>
<proteinExistence type="inferred from homology"/>
<dbReference type="InterPro" id="IPR022645">
    <property type="entry name" value="SecD/SecF_bac"/>
</dbReference>
<dbReference type="GO" id="GO:0065002">
    <property type="term" value="P:intracellular protein transmembrane transport"/>
    <property type="evidence" value="ECO:0007669"/>
    <property type="project" value="UniProtKB-UniRule"/>
</dbReference>
<keyword evidence="9" id="KW-0997">Cell inner membrane</keyword>
<dbReference type="NCBIfam" id="TIGR00916">
    <property type="entry name" value="2A0604s01"/>
    <property type="match status" value="1"/>
</dbReference>
<dbReference type="PRINTS" id="PR01755">
    <property type="entry name" value="SECFTRNLCASE"/>
</dbReference>
<keyword evidence="6 9" id="KW-1133">Transmembrane helix</keyword>
<comment type="function">
    <text evidence="9">Part of the Sec protein translocase complex. Interacts with the SecYEG preprotein conducting channel. SecDF uses the proton motive force (PMF) to complete protein translocation after the ATP-dependent function of SecA.</text>
</comment>
<evidence type="ECO:0000256" key="3">
    <source>
        <dbReference type="ARBA" id="ARBA00022475"/>
    </source>
</evidence>
<name>F5YPF3_TREPZ</name>
<feature type="transmembrane region" description="Helical" evidence="9">
    <location>
        <begin position="337"/>
        <end position="358"/>
    </location>
</feature>
<dbReference type="eggNOG" id="COG0341">
    <property type="taxonomic scope" value="Bacteria"/>
</dbReference>
<comment type="similarity">
    <text evidence="9">Belongs to the SecD/SecF family. SecF subfamily.</text>
</comment>
<evidence type="ECO:0000256" key="6">
    <source>
        <dbReference type="ARBA" id="ARBA00022989"/>
    </source>
</evidence>
<dbReference type="RefSeq" id="WP_015708562.1">
    <property type="nucleotide sequence ID" value="NC_015578.1"/>
</dbReference>
<dbReference type="HOGENOM" id="CLU_050012_0_1_12"/>
<evidence type="ECO:0000259" key="10">
    <source>
        <dbReference type="Pfam" id="PF02355"/>
    </source>
</evidence>
<keyword evidence="5 9" id="KW-0653">Protein transport</keyword>
<dbReference type="GO" id="GO:0006605">
    <property type="term" value="P:protein targeting"/>
    <property type="evidence" value="ECO:0007669"/>
    <property type="project" value="UniProtKB-UniRule"/>
</dbReference>
<dbReference type="InterPro" id="IPR005665">
    <property type="entry name" value="SecF_bac"/>
</dbReference>
<keyword evidence="12" id="KW-1185">Reference proteome</keyword>
<dbReference type="Gene3D" id="1.20.1640.10">
    <property type="entry name" value="Multidrug efflux transporter AcrB transmembrane domain"/>
    <property type="match status" value="1"/>
</dbReference>
<dbReference type="NCBIfam" id="TIGR00966">
    <property type="entry name" value="transloc_SecF"/>
    <property type="match status" value="1"/>
</dbReference>
<dbReference type="PANTHER" id="PTHR30081:SF8">
    <property type="entry name" value="PROTEIN TRANSLOCASE SUBUNIT SECF"/>
    <property type="match status" value="1"/>
</dbReference>
<dbReference type="InterPro" id="IPR055344">
    <property type="entry name" value="SecD_SecF_C_bact"/>
</dbReference>
<keyword evidence="4 9" id="KW-0812">Transmembrane</keyword>
<feature type="transmembrane region" description="Helical" evidence="9">
    <location>
        <begin position="258"/>
        <end position="279"/>
    </location>
</feature>
<dbReference type="InterPro" id="IPR048634">
    <property type="entry name" value="SecD_SecF_C"/>
</dbReference>
<keyword evidence="8 9" id="KW-0472">Membrane</keyword>
<evidence type="ECO:0000256" key="8">
    <source>
        <dbReference type="ARBA" id="ARBA00023136"/>
    </source>
</evidence>